<keyword evidence="2" id="KW-0863">Zinc-finger</keyword>
<dbReference type="PANTHER" id="PTHR13513:SF9">
    <property type="entry name" value="E3 UBIQUITIN-PROTEIN LIGASE UBR7-RELATED"/>
    <property type="match status" value="1"/>
</dbReference>
<dbReference type="InterPro" id="IPR003126">
    <property type="entry name" value="Znf_UBR"/>
</dbReference>
<evidence type="ECO:0000256" key="5">
    <source>
        <dbReference type="SAM" id="MobiDB-lite"/>
    </source>
</evidence>
<dbReference type="GO" id="GO:0008270">
    <property type="term" value="F:zinc ion binding"/>
    <property type="evidence" value="ECO:0007669"/>
    <property type="project" value="UniProtKB-KW"/>
</dbReference>
<dbReference type="eggNOG" id="KOG2752">
    <property type="taxonomic scope" value="Eukaryota"/>
</dbReference>
<dbReference type="CDD" id="cd19677">
    <property type="entry name" value="UBR-box_UBR7"/>
    <property type="match status" value="1"/>
</dbReference>
<evidence type="ECO:0000313" key="8">
    <source>
        <dbReference type="WBParaSite" id="Csp11.Scaffold498.g2233.t1"/>
    </source>
</evidence>
<dbReference type="PANTHER" id="PTHR13513">
    <property type="entry name" value="E3 UBIQUITIN-PROTEIN LIGASE UBR7"/>
    <property type="match status" value="1"/>
</dbReference>
<dbReference type="GO" id="GO:0005737">
    <property type="term" value="C:cytoplasm"/>
    <property type="evidence" value="ECO:0007669"/>
    <property type="project" value="TreeGrafter"/>
</dbReference>
<protein>
    <submittedName>
        <fullName evidence="8">UBR-type domain-containing protein</fullName>
    </submittedName>
</protein>
<evidence type="ECO:0000256" key="2">
    <source>
        <dbReference type="ARBA" id="ARBA00022771"/>
    </source>
</evidence>
<dbReference type="InterPro" id="IPR040204">
    <property type="entry name" value="UBR7"/>
</dbReference>
<dbReference type="SUPFAM" id="SSF57903">
    <property type="entry name" value="FYVE/PHD zinc finger"/>
    <property type="match status" value="1"/>
</dbReference>
<reference evidence="8" key="1">
    <citation type="submission" date="2016-11" db="UniProtKB">
        <authorList>
            <consortium name="WormBaseParasite"/>
        </authorList>
    </citation>
    <scope>IDENTIFICATION</scope>
</reference>
<dbReference type="InterPro" id="IPR047506">
    <property type="entry name" value="UBR7-like_UBR-box"/>
</dbReference>
<proteinExistence type="predicted"/>
<organism evidence="7 8">
    <name type="scientific">Caenorhabditis tropicalis</name>
    <dbReference type="NCBI Taxonomy" id="1561998"/>
    <lineage>
        <taxon>Eukaryota</taxon>
        <taxon>Metazoa</taxon>
        <taxon>Ecdysozoa</taxon>
        <taxon>Nematoda</taxon>
        <taxon>Chromadorea</taxon>
        <taxon>Rhabditida</taxon>
        <taxon>Rhabditina</taxon>
        <taxon>Rhabditomorpha</taxon>
        <taxon>Rhabditoidea</taxon>
        <taxon>Rhabditidae</taxon>
        <taxon>Peloderinae</taxon>
        <taxon>Caenorhabditis</taxon>
    </lineage>
</organism>
<sequence length="384" mass="43642">MEKKDDENSPIDAPNHDSKNAPSLGSKATPERVSQVGLDDAPKAASEISEEKSAEAEEEVVTIEEYFEDMHQMEEAAEMLFATQDPSVCTYPEGYKPRQTVFSCLTCTPAPQMAGICYGCSLNCHVDHEIVELYTKRKFKCDCGNSKFGEKKCSLYDEKDSVNEYNLYNHNYHGKFCTCEVYYPEDDQVRELVQCEVCEDWFHHEHMPSKSIGYEDEGITSETASFICTPCVKKLPFLTQIQQGKDVLCHSKLTPEQLKLDEGVEPSALMISHFRQKLCKCADCARVYDMADCEYLLDTEDDMATFEKESKEKVAAVPKPTEADEMRELVQELGMEGAQHFYAGVNNFKRKFAEFMGSVEEGKTISVEDVKRFSESLKRPRMED</sequence>
<keyword evidence="1" id="KW-0479">Metal-binding</keyword>
<dbReference type="PROSITE" id="PS51157">
    <property type="entry name" value="ZF_UBR"/>
    <property type="match status" value="1"/>
</dbReference>
<dbReference type="Proteomes" id="UP000095282">
    <property type="component" value="Unplaced"/>
</dbReference>
<feature type="domain" description="UBR-type" evidence="6">
    <location>
        <begin position="87"/>
        <end position="158"/>
    </location>
</feature>
<dbReference type="Pfam" id="PF02207">
    <property type="entry name" value="zf-UBR"/>
    <property type="match status" value="1"/>
</dbReference>
<dbReference type="Gene3D" id="3.30.40.10">
    <property type="entry name" value="Zinc/RING finger domain, C3HC4 (zinc finger)"/>
    <property type="match status" value="1"/>
</dbReference>
<dbReference type="SMART" id="SM00396">
    <property type="entry name" value="ZnF_UBR1"/>
    <property type="match status" value="1"/>
</dbReference>
<feature type="region of interest" description="Disordered" evidence="5">
    <location>
        <begin position="1"/>
        <end position="59"/>
    </location>
</feature>
<evidence type="ECO:0000259" key="6">
    <source>
        <dbReference type="PROSITE" id="PS51157"/>
    </source>
</evidence>
<evidence type="ECO:0000256" key="3">
    <source>
        <dbReference type="ARBA" id="ARBA00022833"/>
    </source>
</evidence>
<dbReference type="WBParaSite" id="Csp11.Scaffold498.g2233.t1">
    <property type="protein sequence ID" value="Csp11.Scaffold498.g2233.t1"/>
    <property type="gene ID" value="Csp11.Scaffold498.g2233"/>
</dbReference>
<keyword evidence="3" id="KW-0862">Zinc</keyword>
<evidence type="ECO:0000256" key="1">
    <source>
        <dbReference type="ARBA" id="ARBA00022723"/>
    </source>
</evidence>
<dbReference type="AlphaFoldDB" id="A0A1I7T442"/>
<name>A0A1I7T442_9PELO</name>
<dbReference type="InterPro" id="IPR011011">
    <property type="entry name" value="Znf_FYVE_PHD"/>
</dbReference>
<dbReference type="GO" id="GO:0061630">
    <property type="term" value="F:ubiquitin protein ligase activity"/>
    <property type="evidence" value="ECO:0007669"/>
    <property type="project" value="InterPro"/>
</dbReference>
<dbReference type="InterPro" id="IPR013083">
    <property type="entry name" value="Znf_RING/FYVE/PHD"/>
</dbReference>
<accession>A0A1I7T442</accession>
<dbReference type="STRING" id="1561998.A0A1I7T442"/>
<evidence type="ECO:0000256" key="4">
    <source>
        <dbReference type="PROSITE-ProRule" id="PRU00508"/>
    </source>
</evidence>
<feature type="zinc finger region" description="UBR-type" evidence="4">
    <location>
        <begin position="87"/>
        <end position="158"/>
    </location>
</feature>
<evidence type="ECO:0000313" key="7">
    <source>
        <dbReference type="Proteomes" id="UP000095282"/>
    </source>
</evidence>
<keyword evidence="7" id="KW-1185">Reference proteome</keyword>